<dbReference type="PANTHER" id="PTHR19961">
    <property type="entry name" value="FIMBRIN/PLASTIN"/>
    <property type="match status" value="1"/>
</dbReference>
<dbReference type="OrthoDB" id="431378at2759"/>
<dbReference type="InterPro" id="IPR001715">
    <property type="entry name" value="CH_dom"/>
</dbReference>
<accession>X6MP66</accession>
<evidence type="ECO:0000259" key="3">
    <source>
        <dbReference type="PROSITE" id="PS50021"/>
    </source>
</evidence>
<organism evidence="4 5">
    <name type="scientific">Reticulomyxa filosa</name>
    <dbReference type="NCBI Taxonomy" id="46433"/>
    <lineage>
        <taxon>Eukaryota</taxon>
        <taxon>Sar</taxon>
        <taxon>Rhizaria</taxon>
        <taxon>Retaria</taxon>
        <taxon>Foraminifera</taxon>
        <taxon>Monothalamids</taxon>
        <taxon>Reticulomyxidae</taxon>
        <taxon>Reticulomyxa</taxon>
    </lineage>
</organism>
<evidence type="ECO:0000313" key="5">
    <source>
        <dbReference type="Proteomes" id="UP000023152"/>
    </source>
</evidence>
<dbReference type="InterPro" id="IPR039959">
    <property type="entry name" value="Fimbrin/Plastin"/>
</dbReference>
<sequence length="286" mass="31915">MELIAIESKSGGLHSYAKEEISAFANHLNYCLGDDPDLDYLLPINPDTNDLFMKVKDGVIIAKFINVIEPETIDWRAVNYKKGGGLNQFKIIENQNLNISAAKSIGTYISVVLKGGERGGNGLGDDQKCLFLAQKGGTHFFRLRVQNQSAEELRDAEKNPTLVLGFMWQAVKMQLLGSINLKAHPELIRLLQDGEEMNDLLALPPEEILKRWVNYHLAKENYPKRINNFGTDIKDAKVYTVLLKSISGGKCDADPLNWGDTNKRAQKVLDNASAIGEFFFCQAAEQ</sequence>
<dbReference type="GO" id="GO:0051017">
    <property type="term" value="P:actin filament bundle assembly"/>
    <property type="evidence" value="ECO:0007669"/>
    <property type="project" value="InterPro"/>
</dbReference>
<proteinExistence type="predicted"/>
<feature type="domain" description="Calponin-homology (CH)" evidence="3">
    <location>
        <begin position="203"/>
        <end position="286"/>
    </location>
</feature>
<dbReference type="Proteomes" id="UP000023152">
    <property type="component" value="Unassembled WGS sequence"/>
</dbReference>
<dbReference type="AlphaFoldDB" id="X6MP66"/>
<dbReference type="EMBL" id="ASPP01019342">
    <property type="protein sequence ID" value="ETO15237.1"/>
    <property type="molecule type" value="Genomic_DNA"/>
</dbReference>
<reference evidence="4 5" key="1">
    <citation type="journal article" date="2013" name="Curr. Biol.">
        <title>The Genome of the Foraminiferan Reticulomyxa filosa.</title>
        <authorList>
            <person name="Glockner G."/>
            <person name="Hulsmann N."/>
            <person name="Schleicher M."/>
            <person name="Noegel A.A."/>
            <person name="Eichinger L."/>
            <person name="Gallinger C."/>
            <person name="Pawlowski J."/>
            <person name="Sierra R."/>
            <person name="Euteneuer U."/>
            <person name="Pillet L."/>
            <person name="Moustafa A."/>
            <person name="Platzer M."/>
            <person name="Groth M."/>
            <person name="Szafranski K."/>
            <person name="Schliwa M."/>
        </authorList>
    </citation>
    <scope>NUCLEOTIDE SEQUENCE [LARGE SCALE GENOMIC DNA]</scope>
</reference>
<dbReference type="SMART" id="SM00033">
    <property type="entry name" value="CH"/>
    <property type="match status" value="2"/>
</dbReference>
<comment type="caution">
    <text evidence="4">The sequence shown here is derived from an EMBL/GenBank/DDBJ whole genome shotgun (WGS) entry which is preliminary data.</text>
</comment>
<dbReference type="SUPFAM" id="SSF47576">
    <property type="entry name" value="Calponin-homology domain, CH-domain"/>
    <property type="match status" value="1"/>
</dbReference>
<evidence type="ECO:0000256" key="1">
    <source>
        <dbReference type="ARBA" id="ARBA00022737"/>
    </source>
</evidence>
<keyword evidence="1" id="KW-0677">Repeat</keyword>
<dbReference type="InterPro" id="IPR036872">
    <property type="entry name" value="CH_dom_sf"/>
</dbReference>
<protein>
    <submittedName>
        <fullName evidence="4">Actin bundling protein</fullName>
    </submittedName>
</protein>
<dbReference type="GO" id="GO:0051639">
    <property type="term" value="P:actin filament network formation"/>
    <property type="evidence" value="ECO:0007669"/>
    <property type="project" value="TreeGrafter"/>
</dbReference>
<name>X6MP66_RETFI</name>
<dbReference type="GO" id="GO:0005884">
    <property type="term" value="C:actin filament"/>
    <property type="evidence" value="ECO:0007669"/>
    <property type="project" value="TreeGrafter"/>
</dbReference>
<dbReference type="Pfam" id="PF00307">
    <property type="entry name" value="CH"/>
    <property type="match status" value="2"/>
</dbReference>
<dbReference type="GO" id="GO:0005737">
    <property type="term" value="C:cytoplasm"/>
    <property type="evidence" value="ECO:0007669"/>
    <property type="project" value="TreeGrafter"/>
</dbReference>
<feature type="domain" description="Calponin-homology (CH)" evidence="3">
    <location>
        <begin position="18"/>
        <end position="175"/>
    </location>
</feature>
<dbReference type="Gene3D" id="1.10.418.10">
    <property type="entry name" value="Calponin-like domain"/>
    <property type="match status" value="2"/>
</dbReference>
<dbReference type="GO" id="GO:0051015">
    <property type="term" value="F:actin filament binding"/>
    <property type="evidence" value="ECO:0007669"/>
    <property type="project" value="InterPro"/>
</dbReference>
<keyword evidence="2" id="KW-0009">Actin-binding</keyword>
<gene>
    <name evidence="4" type="ORF">RFI_22127</name>
</gene>
<dbReference type="PROSITE" id="PS50021">
    <property type="entry name" value="CH"/>
    <property type="match status" value="2"/>
</dbReference>
<dbReference type="GO" id="GO:0032432">
    <property type="term" value="C:actin filament bundle"/>
    <property type="evidence" value="ECO:0007669"/>
    <property type="project" value="TreeGrafter"/>
</dbReference>
<evidence type="ECO:0000256" key="2">
    <source>
        <dbReference type="ARBA" id="ARBA00023203"/>
    </source>
</evidence>
<keyword evidence="5" id="KW-1185">Reference proteome</keyword>
<dbReference type="PANTHER" id="PTHR19961:SF18">
    <property type="entry name" value="FI19014P1"/>
    <property type="match status" value="1"/>
</dbReference>
<evidence type="ECO:0000313" key="4">
    <source>
        <dbReference type="EMBL" id="ETO15237.1"/>
    </source>
</evidence>